<reference evidence="1" key="1">
    <citation type="submission" date="2014-09" db="EMBL/GenBank/DDBJ databases">
        <authorList>
            <person name="Magalhaes I.L.F."/>
            <person name="Oliveira U."/>
            <person name="Santos F.R."/>
            <person name="Vidigal T.H.D.A."/>
            <person name="Brescovit A.D."/>
            <person name="Santos A.J."/>
        </authorList>
    </citation>
    <scope>NUCLEOTIDE SEQUENCE</scope>
    <source>
        <tissue evidence="1">Shoot tissue taken approximately 20 cm above the soil surface</tissue>
    </source>
</reference>
<accession>A0A0A9C335</accession>
<organism evidence="1">
    <name type="scientific">Arundo donax</name>
    <name type="common">Giant reed</name>
    <name type="synonym">Donax arundinaceus</name>
    <dbReference type="NCBI Taxonomy" id="35708"/>
    <lineage>
        <taxon>Eukaryota</taxon>
        <taxon>Viridiplantae</taxon>
        <taxon>Streptophyta</taxon>
        <taxon>Embryophyta</taxon>
        <taxon>Tracheophyta</taxon>
        <taxon>Spermatophyta</taxon>
        <taxon>Magnoliopsida</taxon>
        <taxon>Liliopsida</taxon>
        <taxon>Poales</taxon>
        <taxon>Poaceae</taxon>
        <taxon>PACMAD clade</taxon>
        <taxon>Arundinoideae</taxon>
        <taxon>Arundineae</taxon>
        <taxon>Arundo</taxon>
    </lineage>
</organism>
<dbReference type="EMBL" id="GBRH01227226">
    <property type="protein sequence ID" value="JAD70669.1"/>
    <property type="molecule type" value="Transcribed_RNA"/>
</dbReference>
<protein>
    <submittedName>
        <fullName evidence="1">Uncharacterized protein</fullName>
    </submittedName>
</protein>
<dbReference type="AlphaFoldDB" id="A0A0A9C335"/>
<reference evidence="1" key="2">
    <citation type="journal article" date="2015" name="Data Brief">
        <title>Shoot transcriptome of the giant reed, Arundo donax.</title>
        <authorList>
            <person name="Barrero R.A."/>
            <person name="Guerrero F.D."/>
            <person name="Moolhuijzen P."/>
            <person name="Goolsby J.A."/>
            <person name="Tidwell J."/>
            <person name="Bellgard S.E."/>
            <person name="Bellgard M.I."/>
        </authorList>
    </citation>
    <scope>NUCLEOTIDE SEQUENCE</scope>
    <source>
        <tissue evidence="1">Shoot tissue taken approximately 20 cm above the soil surface</tissue>
    </source>
</reference>
<name>A0A0A9C335_ARUDO</name>
<evidence type="ECO:0000313" key="1">
    <source>
        <dbReference type="EMBL" id="JAD70669.1"/>
    </source>
</evidence>
<proteinExistence type="predicted"/>
<sequence>MASSASSVASLSCHSQASMAPLCSLMRSGLTTSSTAWILGKASRSRSLAPSMPWALRYLLR</sequence>